<dbReference type="PANTHER" id="PTHR30204">
    <property type="entry name" value="REDOX-CYCLING DRUG-SENSING TRANSCRIPTIONAL ACTIVATOR SOXR"/>
    <property type="match status" value="1"/>
</dbReference>
<evidence type="ECO:0000259" key="3">
    <source>
        <dbReference type="PROSITE" id="PS50937"/>
    </source>
</evidence>
<gene>
    <name evidence="4" type="ORF">GB882_10215</name>
</gene>
<dbReference type="GO" id="GO:0003700">
    <property type="term" value="F:DNA-binding transcription factor activity"/>
    <property type="evidence" value="ECO:0007669"/>
    <property type="project" value="InterPro"/>
</dbReference>
<dbReference type="AlphaFoldDB" id="A0A7J9UX37"/>
<keyword evidence="1" id="KW-0238">DNA-binding</keyword>
<evidence type="ECO:0000256" key="1">
    <source>
        <dbReference type="ARBA" id="ARBA00023125"/>
    </source>
</evidence>
<dbReference type="SMART" id="SM00422">
    <property type="entry name" value="HTH_MERR"/>
    <property type="match status" value="1"/>
</dbReference>
<dbReference type="InterPro" id="IPR012925">
    <property type="entry name" value="TipAS_dom"/>
</dbReference>
<dbReference type="Pfam" id="PF13411">
    <property type="entry name" value="MerR_1"/>
    <property type="match status" value="1"/>
</dbReference>
<dbReference type="GO" id="GO:0003677">
    <property type="term" value="F:DNA binding"/>
    <property type="evidence" value="ECO:0007669"/>
    <property type="project" value="UniProtKB-KW"/>
</dbReference>
<reference evidence="4 5" key="1">
    <citation type="submission" date="2019-10" db="EMBL/GenBank/DDBJ databases">
        <title>Georgenia wutianyii sp. nov. and Georgenia yuyongxinii sp. nov. isolated from plateau pika (Ochotona curzoniae) in the Qinghai-Tibet plateau of China.</title>
        <authorList>
            <person name="Tian Z."/>
        </authorList>
    </citation>
    <scope>NUCLEOTIDE SEQUENCE [LARGE SCALE GENOMIC DNA]</scope>
    <source>
        <strain evidence="4 5">JCM 15130</strain>
    </source>
</reference>
<dbReference type="Gene3D" id="1.10.1660.10">
    <property type="match status" value="1"/>
</dbReference>
<dbReference type="InterPro" id="IPR000551">
    <property type="entry name" value="MerR-type_HTH_dom"/>
</dbReference>
<dbReference type="Gene3D" id="1.10.490.50">
    <property type="entry name" value="Antibiotic binding domain of TipA-like multidrug resistance regulators"/>
    <property type="match status" value="1"/>
</dbReference>
<dbReference type="PROSITE" id="PS50937">
    <property type="entry name" value="HTH_MERR_2"/>
    <property type="match status" value="1"/>
</dbReference>
<dbReference type="PANTHER" id="PTHR30204:SF97">
    <property type="entry name" value="MERR FAMILY REGULATORY PROTEIN"/>
    <property type="match status" value="1"/>
</dbReference>
<dbReference type="Proteomes" id="UP000429644">
    <property type="component" value="Unassembled WGS sequence"/>
</dbReference>
<dbReference type="OrthoDB" id="9809391at2"/>
<name>A0A7J9UX37_9MICO</name>
<evidence type="ECO:0000256" key="2">
    <source>
        <dbReference type="SAM" id="Coils"/>
    </source>
</evidence>
<proteinExistence type="predicted"/>
<sequence length="246" mass="28241">MEWSISEVARATGTTSRTLRHYGDAGLLTPSRTGANGYRFYDEAALLRLQRILLLRELGLGLPAIAEVLAGRHDVVAALQTHLTLLRQEKDRLERQITSVTRTIQRRKEGEPLMAEEMFDGFDHTAYREEVEHRWGREAYARSDRWYRGLSDEERRAFGRRHVDIAADYARVRDRGLAPDADEVQDVVRRHHEWLMAPMVGAVSKEYFLGLGDMYVADPRFAANYGGEDGARYVRDAMRAYADRNL</sequence>
<dbReference type="InterPro" id="IPR009061">
    <property type="entry name" value="DNA-bd_dom_put_sf"/>
</dbReference>
<keyword evidence="2" id="KW-0175">Coiled coil</keyword>
<protein>
    <submittedName>
        <fullName evidence="4">MerR family transcriptional regulator</fullName>
    </submittedName>
</protein>
<dbReference type="PRINTS" id="PR00040">
    <property type="entry name" value="HTHMERR"/>
</dbReference>
<organism evidence="4 5">
    <name type="scientific">Georgenia ruanii</name>
    <dbReference type="NCBI Taxonomy" id="348442"/>
    <lineage>
        <taxon>Bacteria</taxon>
        <taxon>Bacillati</taxon>
        <taxon>Actinomycetota</taxon>
        <taxon>Actinomycetes</taxon>
        <taxon>Micrococcales</taxon>
        <taxon>Bogoriellaceae</taxon>
        <taxon>Georgenia</taxon>
    </lineage>
</organism>
<feature type="domain" description="HTH merR-type" evidence="3">
    <location>
        <begin position="1"/>
        <end position="71"/>
    </location>
</feature>
<dbReference type="InterPro" id="IPR047057">
    <property type="entry name" value="MerR_fam"/>
</dbReference>
<dbReference type="Pfam" id="PF07739">
    <property type="entry name" value="TipAS"/>
    <property type="match status" value="1"/>
</dbReference>
<dbReference type="EMBL" id="WHPD01002202">
    <property type="protein sequence ID" value="MPV89042.1"/>
    <property type="molecule type" value="Genomic_DNA"/>
</dbReference>
<dbReference type="RefSeq" id="WP_152231730.1">
    <property type="nucleotide sequence ID" value="NZ_BAAAOT010000022.1"/>
</dbReference>
<keyword evidence="5" id="KW-1185">Reference proteome</keyword>
<evidence type="ECO:0000313" key="5">
    <source>
        <dbReference type="Proteomes" id="UP000429644"/>
    </source>
</evidence>
<accession>A0A7J9UX37</accession>
<feature type="coiled-coil region" evidence="2">
    <location>
        <begin position="76"/>
        <end position="103"/>
    </location>
</feature>
<dbReference type="SUPFAM" id="SSF46955">
    <property type="entry name" value="Putative DNA-binding domain"/>
    <property type="match status" value="1"/>
</dbReference>
<dbReference type="SUPFAM" id="SSF89082">
    <property type="entry name" value="Antibiotic binding domain of TipA-like multidrug resistance regulators"/>
    <property type="match status" value="1"/>
</dbReference>
<dbReference type="InterPro" id="IPR036244">
    <property type="entry name" value="TipA-like_antibiotic-bd"/>
</dbReference>
<evidence type="ECO:0000313" key="4">
    <source>
        <dbReference type="EMBL" id="MPV89042.1"/>
    </source>
</evidence>
<comment type="caution">
    <text evidence="4">The sequence shown here is derived from an EMBL/GenBank/DDBJ whole genome shotgun (WGS) entry which is preliminary data.</text>
</comment>